<dbReference type="AlphaFoldDB" id="A0A0M6WRJ4"/>
<accession>A0A0M6WRJ4</accession>
<dbReference type="EMBL" id="VSTF01000002">
    <property type="protein sequence ID" value="TYL61281.1"/>
    <property type="molecule type" value="Genomic_DNA"/>
</dbReference>
<dbReference type="RefSeq" id="WP_055062296.1">
    <property type="nucleotide sequence ID" value="NZ_CP100127.1"/>
</dbReference>
<gene>
    <name evidence="2" type="ORF">FYL31_03110</name>
    <name evidence="1" type="ORF">T1815_22911</name>
</gene>
<name>A0A0M6WRJ4_9FIRM</name>
<dbReference type="SUPFAM" id="SSF69349">
    <property type="entry name" value="Phage fibre proteins"/>
    <property type="match status" value="1"/>
</dbReference>
<keyword evidence="3" id="KW-1185">Reference proteome</keyword>
<dbReference type="EMBL" id="CVRQ01000025">
    <property type="protein sequence ID" value="CRL40251.1"/>
    <property type="molecule type" value="Genomic_DNA"/>
</dbReference>
<evidence type="ECO:0000313" key="4">
    <source>
        <dbReference type="Proteomes" id="UP000324327"/>
    </source>
</evidence>
<evidence type="ECO:0000313" key="3">
    <source>
        <dbReference type="Proteomes" id="UP000049472"/>
    </source>
</evidence>
<reference evidence="2 4" key="3">
    <citation type="submission" date="2019-08" db="EMBL/GenBank/DDBJ databases">
        <authorList>
            <person name="Duncan S."/>
            <person name="Walker A."/>
        </authorList>
    </citation>
    <scope>NUCLEOTIDE SEQUENCE [LARGE SCALE GENOMIC DNA]</scope>
    <source>
        <strain evidence="2 4">T3WBe13</strain>
    </source>
</reference>
<reference evidence="1" key="2">
    <citation type="submission" date="2015-05" db="EMBL/GenBank/DDBJ databases">
        <authorList>
            <person name="Wang D.B."/>
            <person name="Wang M."/>
        </authorList>
    </citation>
    <scope>NUCLEOTIDE SEQUENCE [LARGE SCALE GENOMIC DNA]</scope>
    <source>
        <strain evidence="1">T1-815</strain>
    </source>
</reference>
<dbReference type="Proteomes" id="UP000049472">
    <property type="component" value="Unassembled WGS sequence"/>
</dbReference>
<reference evidence="2 4" key="4">
    <citation type="submission" date="2019-09" db="EMBL/GenBank/DDBJ databases">
        <title>Strain-level analysis of Eubacterium rectale using genomes from metagenomes.</title>
        <authorList>
            <person name="Karcher N."/>
            <person name="Segata N."/>
        </authorList>
    </citation>
    <scope>NUCLEOTIDE SEQUENCE [LARGE SCALE GENOMIC DNA]</scope>
    <source>
        <strain evidence="2 4">T3WBe13</strain>
    </source>
</reference>
<organism evidence="1 3">
    <name type="scientific">Agathobacter rectalis</name>
    <dbReference type="NCBI Taxonomy" id="39491"/>
    <lineage>
        <taxon>Bacteria</taxon>
        <taxon>Bacillati</taxon>
        <taxon>Bacillota</taxon>
        <taxon>Clostridia</taxon>
        <taxon>Lachnospirales</taxon>
        <taxon>Lachnospiraceae</taxon>
        <taxon>Agathobacter</taxon>
    </lineage>
</organism>
<evidence type="ECO:0000313" key="2">
    <source>
        <dbReference type="EMBL" id="TYL61281.1"/>
    </source>
</evidence>
<proteinExistence type="predicted"/>
<dbReference type="Proteomes" id="UP000324327">
    <property type="component" value="Unassembled WGS sequence"/>
</dbReference>
<protein>
    <submittedName>
        <fullName evidence="1">Uncharacterized protein</fullName>
    </submittedName>
</protein>
<reference evidence="3" key="1">
    <citation type="submission" date="2015-05" db="EMBL/GenBank/DDBJ databases">
        <authorList>
            <consortium name="Pathogen Informatics"/>
        </authorList>
    </citation>
    <scope>NUCLEOTIDE SEQUENCE [LARGE SCALE GENOMIC DNA]</scope>
    <source>
        <strain evidence="3">T1-815</strain>
    </source>
</reference>
<sequence length="128" mass="14239">MATATITLKKGTTAEWTESKRVLDDGELGLETTTSGHRIIRIGNGSTEFMSLPVAFDIEEVREIKTGMDEDAKTYYDDMVKKGTELLAEMKALATTVELEDDATQIKYRMGISNGTLYFEEITKEASE</sequence>
<evidence type="ECO:0000313" key="1">
    <source>
        <dbReference type="EMBL" id="CRL40251.1"/>
    </source>
</evidence>